<evidence type="ECO:0000313" key="1">
    <source>
        <dbReference type="EMBL" id="MBB3929739.1"/>
    </source>
</evidence>
<name>A0A840AHB7_9HYPH</name>
<organism evidence="1 2">
    <name type="scientific">Kaistia hirudinis</name>
    <dbReference type="NCBI Taxonomy" id="1293440"/>
    <lineage>
        <taxon>Bacteria</taxon>
        <taxon>Pseudomonadati</taxon>
        <taxon>Pseudomonadota</taxon>
        <taxon>Alphaproteobacteria</taxon>
        <taxon>Hyphomicrobiales</taxon>
        <taxon>Kaistiaceae</taxon>
        <taxon>Kaistia</taxon>
    </lineage>
</organism>
<protein>
    <submittedName>
        <fullName evidence="1">Uncharacterized protein</fullName>
    </submittedName>
</protein>
<sequence>MSLLSLSHLEALPRPAVVARRWDGLGGRLNAIINAMALASALDAEFRFAWPGGPSIPGAAEELFSSDFLAAHAIAIDELDSREVLPDPTEQSLADARRHLARASRNTMIDVVEYASTLGFRDESHLTTGRRFRAASERIGWSPDVARVIAMINAGFSIGPYAAIHVRAGDIVEGDWRQFLPVEKYTPRAFVEFAIQRLLAEGAGHVLILSDNEDYARELRQRFDRVRRPQELLPNYVELTTAQRALADIWLLARATRILGPTTSAFSRLAGNLSGVVMRGTHETLSSEEARVTLSRAIESAIAEHPSERHRRALLARDIAWYIGVFGDSVPLGERLRLSEKAVACEPDFSGALNSLAFARAFAGDAMGARTASLRAFAAAGASRIHADPTVDSLATAISSEALEFGRTARGDSAWGLMRRDRRSQSMRQAKALDGLSAQLVRCEAMVPYQIHHQDVLFNLRFQLAALHWLGQLDDKPAAAARGALAAQAEDPPLPGVWRLPGLSTLSAPGGFPLTLRRVEIVSIRLARAIGEAVQALGWQADRPSYCYVESVTTSLTGLRWVNGWAHDPKNRAGIAFGLSVDASVASGGLTFIPRPDVVATLKDEKALTCGFSFPVPANAPDEFGELQSAMTTAPRRKRRFWF</sequence>
<dbReference type="EMBL" id="JACIDS010000001">
    <property type="protein sequence ID" value="MBB3929739.1"/>
    <property type="molecule type" value="Genomic_DNA"/>
</dbReference>
<dbReference type="Gene3D" id="3.40.50.11350">
    <property type="match status" value="1"/>
</dbReference>
<accession>A0A840AHB7</accession>
<reference evidence="1 2" key="1">
    <citation type="submission" date="2020-08" db="EMBL/GenBank/DDBJ databases">
        <title>Genomic Encyclopedia of Type Strains, Phase IV (KMG-IV): sequencing the most valuable type-strain genomes for metagenomic binning, comparative biology and taxonomic classification.</title>
        <authorList>
            <person name="Goeker M."/>
        </authorList>
    </citation>
    <scope>NUCLEOTIDE SEQUENCE [LARGE SCALE GENOMIC DNA]</scope>
    <source>
        <strain evidence="1 2">DSM 25966</strain>
    </source>
</reference>
<evidence type="ECO:0000313" key="2">
    <source>
        <dbReference type="Proteomes" id="UP000553963"/>
    </source>
</evidence>
<gene>
    <name evidence="1" type="ORF">GGR25_000758</name>
</gene>
<dbReference type="RefSeq" id="WP_183397365.1">
    <property type="nucleotide sequence ID" value="NZ_JACIDS010000001.1"/>
</dbReference>
<keyword evidence="2" id="KW-1185">Reference proteome</keyword>
<comment type="caution">
    <text evidence="1">The sequence shown here is derived from an EMBL/GenBank/DDBJ whole genome shotgun (WGS) entry which is preliminary data.</text>
</comment>
<dbReference type="AlphaFoldDB" id="A0A840AHB7"/>
<dbReference type="Proteomes" id="UP000553963">
    <property type="component" value="Unassembled WGS sequence"/>
</dbReference>
<proteinExistence type="predicted"/>